<dbReference type="PROSITE" id="PS00962">
    <property type="entry name" value="RIBOSOMAL_S2_1"/>
    <property type="match status" value="1"/>
</dbReference>
<dbReference type="GO" id="GO:0003735">
    <property type="term" value="F:structural constituent of ribosome"/>
    <property type="evidence" value="ECO:0007669"/>
    <property type="project" value="InterPro"/>
</dbReference>
<gene>
    <name evidence="5 8" type="primary">rpsB</name>
    <name evidence="8" type="ORF">DRB17_09925</name>
</gene>
<evidence type="ECO:0000313" key="8">
    <source>
        <dbReference type="EMBL" id="RDD62136.1"/>
    </source>
</evidence>
<proteinExistence type="inferred from homology"/>
<dbReference type="PROSITE" id="PS00963">
    <property type="entry name" value="RIBOSOMAL_S2_2"/>
    <property type="match status" value="1"/>
</dbReference>
<dbReference type="InterPro" id="IPR023591">
    <property type="entry name" value="Ribosomal_uS2_flav_dom_sf"/>
</dbReference>
<evidence type="ECO:0000256" key="7">
    <source>
        <dbReference type="SAM" id="MobiDB-lite"/>
    </source>
</evidence>
<dbReference type="InterPro" id="IPR001865">
    <property type="entry name" value="Ribosomal_uS2"/>
</dbReference>
<dbReference type="PRINTS" id="PR00395">
    <property type="entry name" value="RIBOSOMALS2"/>
</dbReference>
<evidence type="ECO:0000256" key="4">
    <source>
        <dbReference type="ARBA" id="ARBA00035256"/>
    </source>
</evidence>
<evidence type="ECO:0000256" key="6">
    <source>
        <dbReference type="RuleBase" id="RU003631"/>
    </source>
</evidence>
<dbReference type="Gene3D" id="1.10.287.610">
    <property type="entry name" value="Helix hairpin bin"/>
    <property type="match status" value="1"/>
</dbReference>
<dbReference type="AlphaFoldDB" id="A0A369TGU6"/>
<keyword evidence="2 5" id="KW-0689">Ribosomal protein</keyword>
<name>A0A369TGU6_9PROT</name>
<dbReference type="InterPro" id="IPR005706">
    <property type="entry name" value="Ribosomal_uS2_bac/mit/plastid"/>
</dbReference>
<comment type="similarity">
    <text evidence="1 5 6">Belongs to the universal ribosomal protein uS2 family.</text>
</comment>
<dbReference type="SUPFAM" id="SSF52313">
    <property type="entry name" value="Ribosomal protein S2"/>
    <property type="match status" value="1"/>
</dbReference>
<dbReference type="PANTHER" id="PTHR12534:SF0">
    <property type="entry name" value="SMALL RIBOSOMAL SUBUNIT PROTEIN US2M"/>
    <property type="match status" value="1"/>
</dbReference>
<accession>A0A369TGU6</accession>
<sequence>MALPTFTMRQLLEAGVHFGHTTRRWNPRMAPFIYGERNGIHILDLQQTVPLLSRALEFVRGTVANGGRVLMVGTKRQASDYIAESAQRCGQYYVNHRWLGGMLTNWKTISHSIKRLRQLEDILAEGGSGLTKKELLNLNREKDKLDRALGGIKDMGGLPDVLFIIDTNKEHLAIKEARKLNIPVVAVLDSNSDPEGIDYPIPGNDDAIRAINAYCELLADAVLDGIQAELSASGADVGEAADAGETVVEAAPEAAETAGEGEGAAEAAPAEQPAAGDESSATASLGEKAEETESKSNEAEKTTSA</sequence>
<dbReference type="GO" id="GO:0006412">
    <property type="term" value="P:translation"/>
    <property type="evidence" value="ECO:0007669"/>
    <property type="project" value="UniProtKB-UniRule"/>
</dbReference>
<reference evidence="8 9" key="1">
    <citation type="submission" date="2018-07" db="EMBL/GenBank/DDBJ databases">
        <title>Venubactetium sediminum gen. nov., sp. nov., isolated from a marine solar saltern.</title>
        <authorList>
            <person name="Wang S."/>
        </authorList>
    </citation>
    <scope>NUCLEOTIDE SEQUENCE [LARGE SCALE GENOMIC DNA]</scope>
    <source>
        <strain evidence="8 9">WD2A32</strain>
    </source>
</reference>
<evidence type="ECO:0000256" key="1">
    <source>
        <dbReference type="ARBA" id="ARBA00006242"/>
    </source>
</evidence>
<dbReference type="FunFam" id="1.10.287.610:FF:000001">
    <property type="entry name" value="30S ribosomal protein S2"/>
    <property type="match status" value="1"/>
</dbReference>
<dbReference type="RefSeq" id="WP_114582034.1">
    <property type="nucleotide sequence ID" value="NZ_QPMH01000007.1"/>
</dbReference>
<dbReference type="Gene3D" id="3.40.50.10490">
    <property type="entry name" value="Glucose-6-phosphate isomerase like protein, domain 1"/>
    <property type="match status" value="1"/>
</dbReference>
<dbReference type="GO" id="GO:0022627">
    <property type="term" value="C:cytosolic small ribosomal subunit"/>
    <property type="evidence" value="ECO:0007669"/>
    <property type="project" value="TreeGrafter"/>
</dbReference>
<feature type="region of interest" description="Disordered" evidence="7">
    <location>
        <begin position="250"/>
        <end position="305"/>
    </location>
</feature>
<dbReference type="HAMAP" id="MF_00291_B">
    <property type="entry name" value="Ribosomal_uS2_B"/>
    <property type="match status" value="1"/>
</dbReference>
<comment type="caution">
    <text evidence="8">The sequence shown here is derived from an EMBL/GenBank/DDBJ whole genome shotgun (WGS) entry which is preliminary data.</text>
</comment>
<protein>
    <recommendedName>
        <fullName evidence="4 5">Small ribosomal subunit protein uS2</fullName>
    </recommendedName>
</protein>
<evidence type="ECO:0000256" key="2">
    <source>
        <dbReference type="ARBA" id="ARBA00022980"/>
    </source>
</evidence>
<evidence type="ECO:0000256" key="3">
    <source>
        <dbReference type="ARBA" id="ARBA00023274"/>
    </source>
</evidence>
<dbReference type="PANTHER" id="PTHR12534">
    <property type="entry name" value="30S RIBOSOMAL PROTEIN S2 PROKARYOTIC AND ORGANELLAR"/>
    <property type="match status" value="1"/>
</dbReference>
<evidence type="ECO:0000256" key="5">
    <source>
        <dbReference type="HAMAP-Rule" id="MF_00291"/>
    </source>
</evidence>
<dbReference type="InterPro" id="IPR018130">
    <property type="entry name" value="Ribosomal_uS2_CS"/>
</dbReference>
<dbReference type="Proteomes" id="UP000253941">
    <property type="component" value="Unassembled WGS sequence"/>
</dbReference>
<dbReference type="Pfam" id="PF00318">
    <property type="entry name" value="Ribosomal_S2"/>
    <property type="match status" value="1"/>
</dbReference>
<evidence type="ECO:0000313" key="9">
    <source>
        <dbReference type="Proteomes" id="UP000253941"/>
    </source>
</evidence>
<feature type="compositionally biased region" description="Low complexity" evidence="7">
    <location>
        <begin position="250"/>
        <end position="276"/>
    </location>
</feature>
<dbReference type="CDD" id="cd01425">
    <property type="entry name" value="RPS2"/>
    <property type="match status" value="1"/>
</dbReference>
<dbReference type="EMBL" id="QPMH01000007">
    <property type="protein sequence ID" value="RDD62136.1"/>
    <property type="molecule type" value="Genomic_DNA"/>
</dbReference>
<keyword evidence="9" id="KW-1185">Reference proteome</keyword>
<organism evidence="8 9">
    <name type="scientific">Ferruginivarius sediminum</name>
    <dbReference type="NCBI Taxonomy" id="2661937"/>
    <lineage>
        <taxon>Bacteria</taxon>
        <taxon>Pseudomonadati</taxon>
        <taxon>Pseudomonadota</taxon>
        <taxon>Alphaproteobacteria</taxon>
        <taxon>Rhodospirillales</taxon>
        <taxon>Rhodospirillaceae</taxon>
        <taxon>Ferruginivarius</taxon>
    </lineage>
</organism>
<keyword evidence="3 5" id="KW-0687">Ribonucleoprotein</keyword>
<feature type="compositionally biased region" description="Basic and acidic residues" evidence="7">
    <location>
        <begin position="287"/>
        <end position="305"/>
    </location>
</feature>
<dbReference type="NCBIfam" id="TIGR01011">
    <property type="entry name" value="rpsB_bact"/>
    <property type="match status" value="1"/>
</dbReference>